<comment type="caution">
    <text evidence="2">The sequence shown here is derived from an EMBL/GenBank/DDBJ whole genome shotgun (WGS) entry which is preliminary data.</text>
</comment>
<dbReference type="RefSeq" id="WP_265264382.1">
    <property type="nucleotide sequence ID" value="NZ_JAIHOM010000041.1"/>
</dbReference>
<dbReference type="EMBL" id="JAIHOM010000041">
    <property type="protein sequence ID" value="MCW6036606.1"/>
    <property type="molecule type" value="Genomic_DNA"/>
</dbReference>
<evidence type="ECO:0000313" key="2">
    <source>
        <dbReference type="EMBL" id="MCW6036606.1"/>
    </source>
</evidence>
<name>A0ABT3L532_9CYAN</name>
<reference evidence="2 3" key="1">
    <citation type="submission" date="2021-08" db="EMBL/GenBank/DDBJ databases">
        <title>Draft genome sequence of Spirulina subsalsa with high tolerance to salinity and hype-accumulation of phycocyanin.</title>
        <authorList>
            <person name="Pei H."/>
            <person name="Jiang L."/>
        </authorList>
    </citation>
    <scope>NUCLEOTIDE SEQUENCE [LARGE SCALE GENOMIC DNA]</scope>
    <source>
        <strain evidence="2 3">FACHB-351</strain>
    </source>
</reference>
<keyword evidence="3" id="KW-1185">Reference proteome</keyword>
<feature type="compositionally biased region" description="Polar residues" evidence="1">
    <location>
        <begin position="71"/>
        <end position="89"/>
    </location>
</feature>
<protein>
    <submittedName>
        <fullName evidence="2">Uncharacterized protein</fullName>
    </submittedName>
</protein>
<evidence type="ECO:0000313" key="3">
    <source>
        <dbReference type="Proteomes" id="UP001526426"/>
    </source>
</evidence>
<dbReference type="Proteomes" id="UP001526426">
    <property type="component" value="Unassembled WGS sequence"/>
</dbReference>
<proteinExistence type="predicted"/>
<gene>
    <name evidence="2" type="ORF">K4A83_10070</name>
</gene>
<accession>A0ABT3L532</accession>
<sequence length="122" mass="13797">MAVAKARKELRDPRLAQDLWDGFLRKCDRLADEGLKAQKLGVKTPYLPSAFTEKKAVTKESVMAKLAQLHNQVNLPPSLEQNKSPKNDTSPPPSLESLQKAYENPLGRNIVEQQLQKHPEWI</sequence>
<evidence type="ECO:0000256" key="1">
    <source>
        <dbReference type="SAM" id="MobiDB-lite"/>
    </source>
</evidence>
<organism evidence="2 3">
    <name type="scientific">Spirulina subsalsa FACHB-351</name>
    <dbReference type="NCBI Taxonomy" id="234711"/>
    <lineage>
        <taxon>Bacteria</taxon>
        <taxon>Bacillati</taxon>
        <taxon>Cyanobacteriota</taxon>
        <taxon>Cyanophyceae</taxon>
        <taxon>Spirulinales</taxon>
        <taxon>Spirulinaceae</taxon>
        <taxon>Spirulina</taxon>
    </lineage>
</organism>
<feature type="region of interest" description="Disordered" evidence="1">
    <location>
        <begin position="71"/>
        <end position="109"/>
    </location>
</feature>